<proteinExistence type="predicted"/>
<gene>
    <name evidence="1" type="ORF">F0U60_50390</name>
</gene>
<evidence type="ECO:0000313" key="2">
    <source>
        <dbReference type="Proteomes" id="UP001611383"/>
    </source>
</evidence>
<evidence type="ECO:0000313" key="1">
    <source>
        <dbReference type="EMBL" id="WNG51435.1"/>
    </source>
</evidence>
<accession>A0ABY9X7R6</accession>
<dbReference type="Proteomes" id="UP001611383">
    <property type="component" value="Chromosome"/>
</dbReference>
<keyword evidence="2" id="KW-1185">Reference proteome</keyword>
<organism evidence="1 2">
    <name type="scientific">Archangium minus</name>
    <dbReference type="NCBI Taxonomy" id="83450"/>
    <lineage>
        <taxon>Bacteria</taxon>
        <taxon>Pseudomonadati</taxon>
        <taxon>Myxococcota</taxon>
        <taxon>Myxococcia</taxon>
        <taxon>Myxococcales</taxon>
        <taxon>Cystobacterineae</taxon>
        <taxon>Archangiaceae</taxon>
        <taxon>Archangium</taxon>
    </lineage>
</organism>
<dbReference type="RefSeq" id="WP_395811695.1">
    <property type="nucleotide sequence ID" value="NZ_CP043494.1"/>
</dbReference>
<name>A0ABY9X7R6_9BACT</name>
<sequence length="237" mass="25736">MAEPLPVNMGLGGQFPDARAPGVEAPERLASSSCTAARRVPRIDSFDTLSGSAHRGGGEFVAITVHPAPHLNPMKRTFLAASLVLLPLTFACQPELEATAVPSTAQSPDETITLEKKSLAGVPFVTLEAVETARSESPWYVYVATDYYVTFWADRARTNPVNLGAAIQLNYVSTYSDYKYNTSMRSNLSTNLQPGSHSYYIGSGTYECDYDANGNPDHRCGETWFSLRNGVGYDGSY</sequence>
<evidence type="ECO:0008006" key="3">
    <source>
        <dbReference type="Google" id="ProtNLM"/>
    </source>
</evidence>
<dbReference type="EMBL" id="CP043494">
    <property type="protein sequence ID" value="WNG51435.1"/>
    <property type="molecule type" value="Genomic_DNA"/>
</dbReference>
<reference evidence="1 2" key="1">
    <citation type="submission" date="2019-08" db="EMBL/GenBank/DDBJ databases">
        <title>Archangium and Cystobacter genomes.</title>
        <authorList>
            <person name="Chen I.-C.K."/>
            <person name="Wielgoss S."/>
        </authorList>
    </citation>
    <scope>NUCLEOTIDE SEQUENCE [LARGE SCALE GENOMIC DNA]</scope>
    <source>
        <strain evidence="1 2">Cbm 6</strain>
    </source>
</reference>
<protein>
    <recommendedName>
        <fullName evidence="3">Lipoprotein</fullName>
    </recommendedName>
</protein>